<organism evidence="3 4">
    <name type="scientific">Aquirufa avitistagni</name>
    <dbReference type="NCBI Taxonomy" id="3104728"/>
    <lineage>
        <taxon>Bacteria</taxon>
        <taxon>Pseudomonadati</taxon>
        <taxon>Bacteroidota</taxon>
        <taxon>Cytophagia</taxon>
        <taxon>Cytophagales</taxon>
        <taxon>Flectobacillaceae</taxon>
        <taxon>Aquirufa</taxon>
    </lineage>
</organism>
<feature type="domain" description="Glycosyltransferase subfamily 4-like N-terminal" evidence="2">
    <location>
        <begin position="69"/>
        <end position="173"/>
    </location>
</feature>
<dbReference type="Pfam" id="PF00534">
    <property type="entry name" value="Glycos_transf_1"/>
    <property type="match status" value="1"/>
</dbReference>
<comment type="caution">
    <text evidence="3">The sequence shown here is derived from an EMBL/GenBank/DDBJ whole genome shotgun (WGS) entry which is preliminary data.</text>
</comment>
<dbReference type="Pfam" id="PF13439">
    <property type="entry name" value="Glyco_transf_4"/>
    <property type="match status" value="1"/>
</dbReference>
<protein>
    <submittedName>
        <fullName evidence="3">Glycosyltransferase</fullName>
        <ecNumber evidence="3">2.4.-.-</ecNumber>
    </submittedName>
</protein>
<dbReference type="Proteomes" id="UP001598138">
    <property type="component" value="Unassembled WGS sequence"/>
</dbReference>
<dbReference type="InterPro" id="IPR001296">
    <property type="entry name" value="Glyco_trans_1"/>
</dbReference>
<dbReference type="PANTHER" id="PTHR12526">
    <property type="entry name" value="GLYCOSYLTRANSFERASE"/>
    <property type="match status" value="1"/>
</dbReference>
<proteinExistence type="predicted"/>
<dbReference type="EMBL" id="JBBKXZ010000003">
    <property type="protein sequence ID" value="MFD3394662.1"/>
    <property type="molecule type" value="Genomic_DNA"/>
</dbReference>
<dbReference type="EC" id="2.4.-.-" evidence="3"/>
<keyword evidence="3" id="KW-0328">Glycosyltransferase</keyword>
<gene>
    <name evidence="3" type="ORF">U0R10_08515</name>
</gene>
<keyword evidence="4" id="KW-1185">Reference proteome</keyword>
<dbReference type="SUPFAM" id="SSF53756">
    <property type="entry name" value="UDP-Glycosyltransferase/glycogen phosphorylase"/>
    <property type="match status" value="1"/>
</dbReference>
<dbReference type="InterPro" id="IPR028098">
    <property type="entry name" value="Glyco_trans_4-like_N"/>
</dbReference>
<evidence type="ECO:0000259" key="2">
    <source>
        <dbReference type="Pfam" id="PF13439"/>
    </source>
</evidence>
<dbReference type="GO" id="GO:0016757">
    <property type="term" value="F:glycosyltransferase activity"/>
    <property type="evidence" value="ECO:0007669"/>
    <property type="project" value="UniProtKB-KW"/>
</dbReference>
<evidence type="ECO:0000313" key="3">
    <source>
        <dbReference type="EMBL" id="MFD3394662.1"/>
    </source>
</evidence>
<keyword evidence="3" id="KW-0808">Transferase</keyword>
<accession>A0ABW6DCM1</accession>
<sequence length="369" mass="40994">MNLLIARSNFHSYSETFIDEQIKQLQPVEVLYEGWLPNQTYSGKSIYPFPLSHLAIRGSLRNLVPGLYRKIYQYYLKRFLRTNHIDAFLANYGPLGSNIYEACLALGIPYSIVFLGFDANEKKTLDTYRADYAAMLPKAQAVIVVAASMRANLEAIAGPLANLYVIPCGVDVSTFKPGGQKSERFTFISVARFAEKKGPIHTLRAFEMVIKQFPQARLQMIGDGPMWEEAKAFVREKGLSEQVEFLGAMSQAEYLPYLQAADVFVQHSIITKAGDSEGTPVAILEAAACGLPTVSTRHAGIPDAVIEGETGLLTDEHDVQGMAEACLFLIQNEADRLRMGVSARKHIEMNYDVVKLSQKIKSVVKFVVL</sequence>
<reference evidence="3 4" key="1">
    <citation type="submission" date="2024-03" db="EMBL/GenBank/DDBJ databases">
        <title>Aquirufa genome sequencing.</title>
        <authorList>
            <person name="Pitt A."/>
            <person name="Hahn M.W."/>
        </authorList>
    </citation>
    <scope>NUCLEOTIDE SEQUENCE [LARGE SCALE GENOMIC DNA]</scope>
    <source>
        <strain evidence="3 4">OSTEICH-129V</strain>
    </source>
</reference>
<evidence type="ECO:0000313" key="4">
    <source>
        <dbReference type="Proteomes" id="UP001598138"/>
    </source>
</evidence>
<dbReference type="RefSeq" id="WP_377983543.1">
    <property type="nucleotide sequence ID" value="NZ_JBBKXZ010000003.1"/>
</dbReference>
<evidence type="ECO:0000259" key="1">
    <source>
        <dbReference type="Pfam" id="PF00534"/>
    </source>
</evidence>
<feature type="domain" description="Glycosyl transferase family 1" evidence="1">
    <location>
        <begin position="176"/>
        <end position="345"/>
    </location>
</feature>
<dbReference type="Gene3D" id="3.40.50.2000">
    <property type="entry name" value="Glycogen Phosphorylase B"/>
    <property type="match status" value="2"/>
</dbReference>
<name>A0ABW6DCM1_9BACT</name>
<dbReference type="PANTHER" id="PTHR12526:SF630">
    <property type="entry name" value="GLYCOSYLTRANSFERASE"/>
    <property type="match status" value="1"/>
</dbReference>